<proteinExistence type="predicted"/>
<name>A0A4P7GI23_9ACTN</name>
<evidence type="ECO:0000256" key="1">
    <source>
        <dbReference type="SAM" id="Phobius"/>
    </source>
</evidence>
<keyword evidence="1" id="KW-1133">Transmembrane helix</keyword>
<feature type="transmembrane region" description="Helical" evidence="1">
    <location>
        <begin position="223"/>
        <end position="242"/>
    </location>
</feature>
<dbReference type="OrthoDB" id="4715924at2"/>
<keyword evidence="1" id="KW-0812">Transmembrane</keyword>
<sequence length="243" mass="25160">MSWIGLLLVGVGVTDLVFSVRPSRVLPEVLGSAAAVLLALAADLTGPGDLLALAFVVAVVLAWGQTVTWGLGQGPPWVPLVVLGSGLTVLLLVSGAAGPAGGLVATWLDGTSLTVLDDYDADRAMLLLGVLLVQLSTGNVLVRLVLAATHTVNPARHGTPSDPGTRLKGGRLLGPMERLFIVCLGLAGQVTAASIVVAAKGLLRFPELQSRRDQERIHRLTEYFLVGSFASWLVALAGLVLLG</sequence>
<keyword evidence="1" id="KW-0472">Membrane</keyword>
<evidence type="ECO:0000313" key="2">
    <source>
        <dbReference type="EMBL" id="QBR91536.1"/>
    </source>
</evidence>
<dbReference type="AlphaFoldDB" id="A0A4P7GI23"/>
<gene>
    <name evidence="2" type="ORF">EXE57_04055</name>
</gene>
<feature type="transmembrane region" description="Helical" evidence="1">
    <location>
        <begin position="50"/>
        <end position="71"/>
    </location>
</feature>
<organism evidence="2 3">
    <name type="scientific">Nocardioides euryhalodurans</name>
    <dbReference type="NCBI Taxonomy" id="2518370"/>
    <lineage>
        <taxon>Bacteria</taxon>
        <taxon>Bacillati</taxon>
        <taxon>Actinomycetota</taxon>
        <taxon>Actinomycetes</taxon>
        <taxon>Propionibacteriales</taxon>
        <taxon>Nocardioidaceae</taxon>
        <taxon>Nocardioides</taxon>
    </lineage>
</organism>
<feature type="transmembrane region" description="Helical" evidence="1">
    <location>
        <begin position="77"/>
        <end position="105"/>
    </location>
</feature>
<dbReference type="EMBL" id="CP038267">
    <property type="protein sequence ID" value="QBR91536.1"/>
    <property type="molecule type" value="Genomic_DNA"/>
</dbReference>
<dbReference type="RefSeq" id="WP_135074249.1">
    <property type="nucleotide sequence ID" value="NZ_CP038267.1"/>
</dbReference>
<dbReference type="KEGG" id="noy:EXE57_04055"/>
<keyword evidence="3" id="KW-1185">Reference proteome</keyword>
<reference evidence="2 3" key="1">
    <citation type="submission" date="2019-03" db="EMBL/GenBank/DDBJ databases">
        <title>Three New Species of Nocardioides, Nocardioides euryhalodurans sp. nov., Nocardioides seonyuensis sp. nov. and Nocardioides eburneoflavus sp. nov., Iolated from Soil.</title>
        <authorList>
            <person name="Roh S.G."/>
            <person name="Lee C."/>
            <person name="Kim M.-K."/>
            <person name="Kim S.B."/>
        </authorList>
    </citation>
    <scope>NUCLEOTIDE SEQUENCE [LARGE SCALE GENOMIC DNA]</scope>
    <source>
        <strain evidence="2 3">MMS17-SY117</strain>
    </source>
</reference>
<feature type="transmembrane region" description="Helical" evidence="1">
    <location>
        <begin position="126"/>
        <end position="146"/>
    </location>
</feature>
<protein>
    <submittedName>
        <fullName evidence="2">Uncharacterized protein</fullName>
    </submittedName>
</protein>
<accession>A0A4P7GI23</accession>
<evidence type="ECO:0000313" key="3">
    <source>
        <dbReference type="Proteomes" id="UP000294894"/>
    </source>
</evidence>
<dbReference type="Proteomes" id="UP000294894">
    <property type="component" value="Chromosome"/>
</dbReference>